<dbReference type="InterPro" id="IPR036908">
    <property type="entry name" value="RlpA-like_sf"/>
</dbReference>
<dbReference type="OrthoDB" id="623670at2759"/>
<evidence type="ECO:0000313" key="3">
    <source>
        <dbReference type="EMBL" id="KAF8478923.1"/>
    </source>
</evidence>
<name>A0A9P5MU52_9AGAM</name>
<protein>
    <submittedName>
        <fullName evidence="3">RlpA-like double-psi beta-barrel-protein domain-containing protein-containing protein</fullName>
    </submittedName>
</protein>
<dbReference type="PANTHER" id="PTHR31836:SF28">
    <property type="entry name" value="SRCR DOMAIN-CONTAINING PROTEIN-RELATED"/>
    <property type="match status" value="1"/>
</dbReference>
<keyword evidence="4" id="KW-1185">Reference proteome</keyword>
<organism evidence="3 4">
    <name type="scientific">Russula ochroleuca</name>
    <dbReference type="NCBI Taxonomy" id="152965"/>
    <lineage>
        <taxon>Eukaryota</taxon>
        <taxon>Fungi</taxon>
        <taxon>Dikarya</taxon>
        <taxon>Basidiomycota</taxon>
        <taxon>Agaricomycotina</taxon>
        <taxon>Agaricomycetes</taxon>
        <taxon>Russulales</taxon>
        <taxon>Russulaceae</taxon>
        <taxon>Russula</taxon>
    </lineage>
</organism>
<keyword evidence="1 2" id="KW-0732">Signal</keyword>
<dbReference type="InterPro" id="IPR051477">
    <property type="entry name" value="Expansin_CellWall"/>
</dbReference>
<dbReference type="PANTHER" id="PTHR31836">
    <property type="match status" value="1"/>
</dbReference>
<accession>A0A9P5MU52</accession>
<dbReference type="CDD" id="cd22191">
    <property type="entry name" value="DPBB_RlpA_EXP_N-like"/>
    <property type="match status" value="1"/>
</dbReference>
<reference evidence="3" key="2">
    <citation type="journal article" date="2020" name="Nat. Commun.">
        <title>Large-scale genome sequencing of mycorrhizal fungi provides insights into the early evolution of symbiotic traits.</title>
        <authorList>
            <person name="Miyauchi S."/>
            <person name="Kiss E."/>
            <person name="Kuo A."/>
            <person name="Drula E."/>
            <person name="Kohler A."/>
            <person name="Sanchez-Garcia M."/>
            <person name="Morin E."/>
            <person name="Andreopoulos B."/>
            <person name="Barry K.W."/>
            <person name="Bonito G."/>
            <person name="Buee M."/>
            <person name="Carver A."/>
            <person name="Chen C."/>
            <person name="Cichocki N."/>
            <person name="Clum A."/>
            <person name="Culley D."/>
            <person name="Crous P.W."/>
            <person name="Fauchery L."/>
            <person name="Girlanda M."/>
            <person name="Hayes R.D."/>
            <person name="Keri Z."/>
            <person name="LaButti K."/>
            <person name="Lipzen A."/>
            <person name="Lombard V."/>
            <person name="Magnuson J."/>
            <person name="Maillard F."/>
            <person name="Murat C."/>
            <person name="Nolan M."/>
            <person name="Ohm R.A."/>
            <person name="Pangilinan J."/>
            <person name="Pereira M.F."/>
            <person name="Perotto S."/>
            <person name="Peter M."/>
            <person name="Pfister S."/>
            <person name="Riley R."/>
            <person name="Sitrit Y."/>
            <person name="Stielow J.B."/>
            <person name="Szollosi G."/>
            <person name="Zifcakova L."/>
            <person name="Stursova M."/>
            <person name="Spatafora J.W."/>
            <person name="Tedersoo L."/>
            <person name="Vaario L.M."/>
            <person name="Yamada A."/>
            <person name="Yan M."/>
            <person name="Wang P."/>
            <person name="Xu J."/>
            <person name="Bruns T."/>
            <person name="Baldrian P."/>
            <person name="Vilgalys R."/>
            <person name="Dunand C."/>
            <person name="Henrissat B."/>
            <person name="Grigoriev I.V."/>
            <person name="Hibbett D."/>
            <person name="Nagy L.G."/>
            <person name="Martin F.M."/>
        </authorList>
    </citation>
    <scope>NUCLEOTIDE SEQUENCE</scope>
    <source>
        <strain evidence="3">Prilba</strain>
    </source>
</reference>
<dbReference type="SUPFAM" id="SSF50685">
    <property type="entry name" value="Barwin-like endoglucanases"/>
    <property type="match status" value="1"/>
</dbReference>
<dbReference type="EMBL" id="WHVB01000010">
    <property type="protein sequence ID" value="KAF8478923.1"/>
    <property type="molecule type" value="Genomic_DNA"/>
</dbReference>
<dbReference type="Gene3D" id="2.40.40.10">
    <property type="entry name" value="RlpA-like domain"/>
    <property type="match status" value="1"/>
</dbReference>
<feature type="chain" id="PRO_5040408911" evidence="2">
    <location>
        <begin position="20"/>
        <end position="178"/>
    </location>
</feature>
<gene>
    <name evidence="3" type="ORF">DFH94DRAFT_32286</name>
</gene>
<feature type="signal peptide" evidence="2">
    <location>
        <begin position="1"/>
        <end position="19"/>
    </location>
</feature>
<dbReference type="Proteomes" id="UP000759537">
    <property type="component" value="Unassembled WGS sequence"/>
</dbReference>
<reference evidence="3" key="1">
    <citation type="submission" date="2019-10" db="EMBL/GenBank/DDBJ databases">
        <authorList>
            <consortium name="DOE Joint Genome Institute"/>
            <person name="Kuo A."/>
            <person name="Miyauchi S."/>
            <person name="Kiss E."/>
            <person name="Drula E."/>
            <person name="Kohler A."/>
            <person name="Sanchez-Garcia M."/>
            <person name="Andreopoulos B."/>
            <person name="Barry K.W."/>
            <person name="Bonito G."/>
            <person name="Buee M."/>
            <person name="Carver A."/>
            <person name="Chen C."/>
            <person name="Cichocki N."/>
            <person name="Clum A."/>
            <person name="Culley D."/>
            <person name="Crous P.W."/>
            <person name="Fauchery L."/>
            <person name="Girlanda M."/>
            <person name="Hayes R."/>
            <person name="Keri Z."/>
            <person name="LaButti K."/>
            <person name="Lipzen A."/>
            <person name="Lombard V."/>
            <person name="Magnuson J."/>
            <person name="Maillard F."/>
            <person name="Morin E."/>
            <person name="Murat C."/>
            <person name="Nolan M."/>
            <person name="Ohm R."/>
            <person name="Pangilinan J."/>
            <person name="Pereira M."/>
            <person name="Perotto S."/>
            <person name="Peter M."/>
            <person name="Riley R."/>
            <person name="Sitrit Y."/>
            <person name="Stielow B."/>
            <person name="Szollosi G."/>
            <person name="Zifcakova L."/>
            <person name="Stursova M."/>
            <person name="Spatafora J.W."/>
            <person name="Tedersoo L."/>
            <person name="Vaario L.-M."/>
            <person name="Yamada A."/>
            <person name="Yan M."/>
            <person name="Wang P."/>
            <person name="Xu J."/>
            <person name="Bruns T."/>
            <person name="Baldrian P."/>
            <person name="Vilgalys R."/>
            <person name="Henrissat B."/>
            <person name="Grigoriev I.V."/>
            <person name="Hibbett D."/>
            <person name="Nagy L.G."/>
            <person name="Martin F.M."/>
        </authorList>
    </citation>
    <scope>NUCLEOTIDE SEQUENCE</scope>
    <source>
        <strain evidence="3">Prilba</strain>
    </source>
</reference>
<evidence type="ECO:0000256" key="1">
    <source>
        <dbReference type="ARBA" id="ARBA00022729"/>
    </source>
</evidence>
<evidence type="ECO:0000256" key="2">
    <source>
        <dbReference type="SAM" id="SignalP"/>
    </source>
</evidence>
<comment type="caution">
    <text evidence="3">The sequence shown here is derived from an EMBL/GenBank/DDBJ whole genome shotgun (WGS) entry which is preliminary data.</text>
</comment>
<proteinExistence type="predicted"/>
<sequence length="178" mass="19078">MRSFATILLSLSLPLHAFAAHGINPARRHADIALRPRDSFSGVRMTYYEITVGPVACEGGHYSDSDFVVALNHPQFGDGAGTSSYCGQIITISYEGKSAQATIVDECMGCPYGGLDLTPGLFSYLAGGTSQGVIQADWSSGGAAPAPAPHQHFYHFKDIQFSLLCNSHYVPQAFVIYI</sequence>
<evidence type="ECO:0000313" key="4">
    <source>
        <dbReference type="Proteomes" id="UP000759537"/>
    </source>
</evidence>
<dbReference type="AlphaFoldDB" id="A0A9P5MU52"/>